<organism evidence="1 2">
    <name type="scientific">Denitrobaculum tricleocarpae</name>
    <dbReference type="NCBI Taxonomy" id="2591009"/>
    <lineage>
        <taxon>Bacteria</taxon>
        <taxon>Pseudomonadati</taxon>
        <taxon>Pseudomonadota</taxon>
        <taxon>Alphaproteobacteria</taxon>
        <taxon>Rhodospirillales</taxon>
        <taxon>Rhodospirillaceae</taxon>
        <taxon>Denitrobaculum</taxon>
    </lineage>
</organism>
<dbReference type="RefSeq" id="WP_142895314.1">
    <property type="nucleotide sequence ID" value="NZ_ML660053.1"/>
</dbReference>
<keyword evidence="1" id="KW-0966">Cell projection</keyword>
<sequence length="176" mass="20597">MTRVAVIGNAGGGKSTLCRAISDALGLPYHSIDKIQWLPGWEMMPEAEFHIRHESLIAGERWIIDGFGPWQDIERRFDAADTIVFIDLPLWRHLLWATKRQIRSVFLGRTDGPEGCPMWQVTFKLYRMMWWLHRKVRPKLIAAMDAYRADRDIIHLRSPRDIEGFRKACLKLQPHH</sequence>
<dbReference type="Gene3D" id="3.40.50.300">
    <property type="entry name" value="P-loop containing nucleotide triphosphate hydrolases"/>
    <property type="match status" value="1"/>
</dbReference>
<protein>
    <submittedName>
        <fullName evidence="1">Flagellar protein FlaR</fullName>
    </submittedName>
</protein>
<proteinExistence type="predicted"/>
<dbReference type="EMBL" id="VHSH01000002">
    <property type="protein sequence ID" value="TQV81683.1"/>
    <property type="molecule type" value="Genomic_DNA"/>
</dbReference>
<accession>A0A545TWT7</accession>
<dbReference type="AlphaFoldDB" id="A0A545TWT7"/>
<evidence type="ECO:0000313" key="1">
    <source>
        <dbReference type="EMBL" id="TQV81683.1"/>
    </source>
</evidence>
<name>A0A545TWT7_9PROT</name>
<dbReference type="PANTHER" id="PTHR37816">
    <property type="entry name" value="YALI0E33011P"/>
    <property type="match status" value="1"/>
</dbReference>
<dbReference type="Proteomes" id="UP000315252">
    <property type="component" value="Unassembled WGS sequence"/>
</dbReference>
<keyword evidence="2" id="KW-1185">Reference proteome</keyword>
<dbReference type="InterPro" id="IPR027417">
    <property type="entry name" value="P-loop_NTPase"/>
</dbReference>
<dbReference type="PANTHER" id="PTHR37816:SF2">
    <property type="entry name" value="DNA TOPOLOGY MODULATION PROTEIN FLAR-RELATED PROTEIN"/>
    <property type="match status" value="1"/>
</dbReference>
<comment type="caution">
    <text evidence="1">The sequence shown here is derived from an EMBL/GenBank/DDBJ whole genome shotgun (WGS) entry which is preliminary data.</text>
</comment>
<dbReference type="OrthoDB" id="7210594at2"/>
<evidence type="ECO:0000313" key="2">
    <source>
        <dbReference type="Proteomes" id="UP000315252"/>
    </source>
</evidence>
<reference evidence="1 2" key="1">
    <citation type="submission" date="2019-06" db="EMBL/GenBank/DDBJ databases">
        <title>Whole genome sequence for Rhodospirillaceae sp. R148.</title>
        <authorList>
            <person name="Wang G."/>
        </authorList>
    </citation>
    <scope>NUCLEOTIDE SEQUENCE [LARGE SCALE GENOMIC DNA]</scope>
    <source>
        <strain evidence="1 2">R148</strain>
    </source>
</reference>
<keyword evidence="1" id="KW-0969">Cilium</keyword>
<dbReference type="InterPro" id="IPR052922">
    <property type="entry name" value="Cytidylate_Kinase-2"/>
</dbReference>
<keyword evidence="1" id="KW-0282">Flagellum</keyword>
<gene>
    <name evidence="1" type="ORF">FKG95_05395</name>
</gene>
<dbReference type="SUPFAM" id="SSF52540">
    <property type="entry name" value="P-loop containing nucleoside triphosphate hydrolases"/>
    <property type="match status" value="1"/>
</dbReference>